<dbReference type="AlphaFoldDB" id="A0A9Q0GA45"/>
<dbReference type="GO" id="GO:0050897">
    <property type="term" value="F:cobalt ion binding"/>
    <property type="evidence" value="ECO:0007669"/>
    <property type="project" value="InterPro"/>
</dbReference>
<evidence type="ECO:0000256" key="1">
    <source>
        <dbReference type="ARBA" id="ARBA00006908"/>
    </source>
</evidence>
<reference evidence="3" key="2">
    <citation type="journal article" date="2023" name="Plants (Basel)">
        <title>Annotation of the Turnera subulata (Passifloraceae) Draft Genome Reveals the S-Locus Evolved after the Divergence of Turneroideae from Passifloroideae in a Stepwise Manner.</title>
        <authorList>
            <person name="Henning P.M."/>
            <person name="Roalson E.H."/>
            <person name="Mir W."/>
            <person name="McCubbin A.G."/>
            <person name="Shore J.S."/>
        </authorList>
    </citation>
    <scope>NUCLEOTIDE SEQUENCE</scope>
    <source>
        <strain evidence="3">F60SS</strain>
    </source>
</reference>
<gene>
    <name evidence="3" type="ORF">Tsubulata_000787</name>
</gene>
<keyword evidence="2" id="KW-0560">Oxidoreductase</keyword>
<keyword evidence="4" id="KW-1185">Reference proteome</keyword>
<dbReference type="GO" id="GO:0050619">
    <property type="term" value="F:phytochromobilin:ferredoxin oxidoreductase activity"/>
    <property type="evidence" value="ECO:0007669"/>
    <property type="project" value="TreeGrafter"/>
</dbReference>
<evidence type="ECO:0000313" key="3">
    <source>
        <dbReference type="EMBL" id="KAJ4845978.1"/>
    </source>
</evidence>
<dbReference type="Proteomes" id="UP001141552">
    <property type="component" value="Unassembled WGS sequence"/>
</dbReference>
<dbReference type="EMBL" id="JAKUCV010001525">
    <property type="protein sequence ID" value="KAJ4845978.1"/>
    <property type="molecule type" value="Genomic_DNA"/>
</dbReference>
<dbReference type="OrthoDB" id="496703at2759"/>
<name>A0A9Q0GA45_9ROSI</name>
<reference evidence="3" key="1">
    <citation type="submission" date="2022-02" db="EMBL/GenBank/DDBJ databases">
        <authorList>
            <person name="Henning P.M."/>
            <person name="McCubbin A.G."/>
            <person name="Shore J.S."/>
        </authorList>
    </citation>
    <scope>NUCLEOTIDE SEQUENCE</scope>
    <source>
        <strain evidence="3">F60SS</strain>
        <tissue evidence="3">Leaves</tissue>
    </source>
</reference>
<dbReference type="Gene3D" id="3.40.1500.20">
    <property type="match status" value="1"/>
</dbReference>
<dbReference type="Pfam" id="PF05996">
    <property type="entry name" value="Fe_bilin_red"/>
    <property type="match status" value="1"/>
</dbReference>
<organism evidence="3 4">
    <name type="scientific">Turnera subulata</name>
    <dbReference type="NCBI Taxonomy" id="218843"/>
    <lineage>
        <taxon>Eukaryota</taxon>
        <taxon>Viridiplantae</taxon>
        <taxon>Streptophyta</taxon>
        <taxon>Embryophyta</taxon>
        <taxon>Tracheophyta</taxon>
        <taxon>Spermatophyta</taxon>
        <taxon>Magnoliopsida</taxon>
        <taxon>eudicotyledons</taxon>
        <taxon>Gunneridae</taxon>
        <taxon>Pentapetalae</taxon>
        <taxon>rosids</taxon>
        <taxon>fabids</taxon>
        <taxon>Malpighiales</taxon>
        <taxon>Passifloraceae</taxon>
        <taxon>Turnera</taxon>
    </lineage>
</organism>
<proteinExistence type="inferred from homology"/>
<sequence>MESPCSSPLTPSLSLKPWFLASLITSVSTNTCTCGIISKRKPLSLQVSALSYQRFIHFAVNETKKHTLLTPSPLQEKYSSMTSMDGKTELKMVSFEAPKIRLLRGLSIQNDAMQVLDFAAFARPEFDVPIFCGNFFSTASFNIVVLDLNPLHNIVENKGYMEKYYKRLMPMGLKYAELFPWGGKLTSESLKFFSPIVIWTKFTSSQYRHDSLYSAFTEYYKVWLELIDQAMEDTDASLIRCNREAQHKYLTWRAEKDPGHGMLKRLIGESLGKDLVRNFLFYGLDELGSKRFLDYFPEYQCEGGTINQKRSMVGKSFESRPWDAKGEFIGNNITV</sequence>
<evidence type="ECO:0000313" key="4">
    <source>
        <dbReference type="Proteomes" id="UP001141552"/>
    </source>
</evidence>
<comment type="similarity">
    <text evidence="1">Belongs to the HY2 family.</text>
</comment>
<dbReference type="InterPro" id="IPR009249">
    <property type="entry name" value="Ferredoxin-dep_bilin_Rdtase"/>
</dbReference>
<dbReference type="PANTHER" id="PTHR34557">
    <property type="entry name" value="PHYTOCHROMOBILIN:FERREDOXIN OXIDOREDUCTASE, CHLOROPLASTIC"/>
    <property type="match status" value="1"/>
</dbReference>
<evidence type="ECO:0000256" key="2">
    <source>
        <dbReference type="ARBA" id="ARBA00023002"/>
    </source>
</evidence>
<dbReference type="PANTHER" id="PTHR34557:SF1">
    <property type="entry name" value="PHYTOCHROMOBILIN:FERREDOXIN OXIDOREDUCTASE, CHLOROPLASTIC"/>
    <property type="match status" value="1"/>
</dbReference>
<evidence type="ECO:0008006" key="5">
    <source>
        <dbReference type="Google" id="ProtNLM"/>
    </source>
</evidence>
<protein>
    <recommendedName>
        <fullName evidence="5">Phytochromobilin synthase</fullName>
    </recommendedName>
</protein>
<dbReference type="GO" id="GO:0010024">
    <property type="term" value="P:phytochromobilin biosynthetic process"/>
    <property type="evidence" value="ECO:0007669"/>
    <property type="project" value="InterPro"/>
</dbReference>
<comment type="caution">
    <text evidence="3">The sequence shown here is derived from an EMBL/GenBank/DDBJ whole genome shotgun (WGS) entry which is preliminary data.</text>
</comment>
<accession>A0A9Q0GA45</accession>